<proteinExistence type="predicted"/>
<accession>A0ABS6WBM0</accession>
<evidence type="ECO:0000313" key="2">
    <source>
        <dbReference type="EMBL" id="MBW3083132.1"/>
    </source>
</evidence>
<dbReference type="EMBL" id="JAHBBD010000015">
    <property type="protein sequence ID" value="MBW3083132.1"/>
    <property type="molecule type" value="Genomic_DNA"/>
</dbReference>
<dbReference type="Proteomes" id="UP000812844">
    <property type="component" value="Unassembled WGS sequence"/>
</dbReference>
<dbReference type="InterPro" id="IPR050490">
    <property type="entry name" value="Bact_solute-bd_prot1"/>
</dbReference>
<dbReference type="PANTHER" id="PTHR43649">
    <property type="entry name" value="ARABINOSE-BINDING PROTEIN-RELATED"/>
    <property type="match status" value="1"/>
</dbReference>
<sequence length="470" mass="51246">MARMRTIPAAIAAATLLTVASGCAGAVDTRTVITVWSWEPSMGAVIDGFEADNPDIRVDWLNTSGYDNLNRAIQDGYGLPDVVQLEYFALGQYAVSGQLLDITDRTGGYGDFYTPGTWSSVRLNGTVYGLPMDSGPMAFFYNADVFEQAGVDATRIRTWDDYYEAAKKLKQIGVYITADAGDASFFNAMVWLAGGRPFLTSQDGKSVTVCLDTDDGVARFAEFWQRMIDEGLVDTHLTTWSDEWERALGDGTVASVFSGAWMPSLLLADVPGGSGLWRVTYMPTADGSRTNAENGGSALAVLQSTRKPDAAWRFIEYVCHDADGIATRVAGGAFPADNATLDSEEFLNRTTVTDARGIDIPYFGGQEYNKVLADAAQDVSVGYQYLPFEVYARSDFRSTVGDAYRWSKAAQRYYDALARREAGETDADGDEIELPEHPGKRITLMDGVEAWQSDLLEYGTNQGFEMSAAS</sequence>
<feature type="chain" id="PRO_5046229593" evidence="1">
    <location>
        <begin position="27"/>
        <end position="470"/>
    </location>
</feature>
<dbReference type="RefSeq" id="WP_219081962.1">
    <property type="nucleotide sequence ID" value="NZ_JAHBBD010000015.1"/>
</dbReference>
<keyword evidence="3" id="KW-1185">Reference proteome</keyword>
<keyword evidence="1" id="KW-0732">Signal</keyword>
<reference evidence="2 3" key="1">
    <citation type="submission" date="2021-05" db="EMBL/GenBank/DDBJ databases">
        <title>Phylogenetic classification of ten novel species belonging to the genus Bifidobacterium comprising B. colchicus sp. nov., B. abeli sp. nov., B. bicoloris sp. nov., B. guerezis sp. nov., B. rosaliae sp. nov., B. santillanensis sp. nov., B. argentati sp. nov., B. amazzoni sp. nov., B. pluviali sp. nov., and B. pinnaculum sp. nov.</title>
        <authorList>
            <person name="Lugli G.A."/>
            <person name="Ruiz Garcia L."/>
            <person name="Margolles A."/>
            <person name="Ventura M."/>
        </authorList>
    </citation>
    <scope>NUCLEOTIDE SEQUENCE [LARGE SCALE GENOMIC DNA]</scope>
    <source>
        <strain evidence="2 3">6T3</strain>
    </source>
</reference>
<feature type="signal peptide" evidence="1">
    <location>
        <begin position="1"/>
        <end position="26"/>
    </location>
</feature>
<gene>
    <name evidence="2" type="ORF">KIH73_07085</name>
</gene>
<protein>
    <submittedName>
        <fullName evidence="2">Sugar ABC transporter substrate-binding protein</fullName>
    </submittedName>
</protein>
<evidence type="ECO:0000256" key="1">
    <source>
        <dbReference type="SAM" id="SignalP"/>
    </source>
</evidence>
<dbReference type="CDD" id="cd13585">
    <property type="entry name" value="PBP2_TMBP_like"/>
    <property type="match status" value="1"/>
</dbReference>
<dbReference type="Pfam" id="PF01547">
    <property type="entry name" value="SBP_bac_1"/>
    <property type="match status" value="1"/>
</dbReference>
<dbReference type="InterPro" id="IPR006059">
    <property type="entry name" value="SBP"/>
</dbReference>
<comment type="caution">
    <text evidence="2">The sequence shown here is derived from an EMBL/GenBank/DDBJ whole genome shotgun (WGS) entry which is preliminary data.</text>
</comment>
<name>A0ABS6WBM0_9BIFI</name>
<evidence type="ECO:0000313" key="3">
    <source>
        <dbReference type="Proteomes" id="UP000812844"/>
    </source>
</evidence>
<dbReference type="PROSITE" id="PS51257">
    <property type="entry name" value="PROKAR_LIPOPROTEIN"/>
    <property type="match status" value="1"/>
</dbReference>
<dbReference type="PANTHER" id="PTHR43649:SF14">
    <property type="entry name" value="BLR3389 PROTEIN"/>
    <property type="match status" value="1"/>
</dbReference>
<organism evidence="2 3">
    <name type="scientific">Bifidobacterium phasiani</name>
    <dbReference type="NCBI Taxonomy" id="2834431"/>
    <lineage>
        <taxon>Bacteria</taxon>
        <taxon>Bacillati</taxon>
        <taxon>Actinomycetota</taxon>
        <taxon>Actinomycetes</taxon>
        <taxon>Bifidobacteriales</taxon>
        <taxon>Bifidobacteriaceae</taxon>
        <taxon>Bifidobacterium</taxon>
    </lineage>
</organism>